<dbReference type="PANTHER" id="PTHR47294:SF4">
    <property type="entry name" value="HEAVY METAL-ASSOCIATED ISOPRENYLATED PLANT PROTEIN 26-LIKE ISOFORM X1"/>
    <property type="match status" value="1"/>
</dbReference>
<gene>
    <name evidence="1" type="ORF">CKAN_00333300</name>
</gene>
<dbReference type="InterPro" id="IPR006121">
    <property type="entry name" value="HMA_dom"/>
</dbReference>
<dbReference type="SUPFAM" id="SSF55008">
    <property type="entry name" value="HMA, heavy metal-associated domain"/>
    <property type="match status" value="1"/>
</dbReference>
<dbReference type="GO" id="GO:0046872">
    <property type="term" value="F:metal ion binding"/>
    <property type="evidence" value="ECO:0007669"/>
    <property type="project" value="InterPro"/>
</dbReference>
<dbReference type="PANTHER" id="PTHR47294">
    <property type="entry name" value="OS08G0431150 PROTEIN"/>
    <property type="match status" value="1"/>
</dbReference>
<comment type="caution">
    <text evidence="1">The sequence shown here is derived from an EMBL/GenBank/DDBJ whole genome shotgun (WGS) entry which is preliminary data.</text>
</comment>
<evidence type="ECO:0000313" key="2">
    <source>
        <dbReference type="Proteomes" id="UP000283530"/>
    </source>
</evidence>
<reference evidence="1 2" key="1">
    <citation type="journal article" date="2019" name="Nat. Plants">
        <title>Stout camphor tree genome fills gaps in understanding of flowering plant genome evolution.</title>
        <authorList>
            <person name="Chaw S.M."/>
            <person name="Liu Y.C."/>
            <person name="Wu Y.W."/>
            <person name="Wang H.Y."/>
            <person name="Lin C.I."/>
            <person name="Wu C.S."/>
            <person name="Ke H.M."/>
            <person name="Chang L.Y."/>
            <person name="Hsu C.Y."/>
            <person name="Yang H.T."/>
            <person name="Sudianto E."/>
            <person name="Hsu M.H."/>
            <person name="Wu K.P."/>
            <person name="Wang L.N."/>
            <person name="Leebens-Mack J.H."/>
            <person name="Tsai I.J."/>
        </authorList>
    </citation>
    <scope>NUCLEOTIDE SEQUENCE [LARGE SCALE GENOMIC DNA]</scope>
    <source>
        <strain evidence="2">cv. Chaw 1501</strain>
        <tissue evidence="1">Young leaves</tissue>
    </source>
</reference>
<dbReference type="OrthoDB" id="1889242at2759"/>
<dbReference type="CDD" id="cd00371">
    <property type="entry name" value="HMA"/>
    <property type="match status" value="1"/>
</dbReference>
<evidence type="ECO:0000313" key="1">
    <source>
        <dbReference type="EMBL" id="RWR74974.1"/>
    </source>
</evidence>
<protein>
    <submittedName>
        <fullName evidence="1">Heavy metal-associated isoprenylated plant protein 19-like protein isoform X1</fullName>
    </submittedName>
</protein>
<keyword evidence="2" id="KW-1185">Reference proteome</keyword>
<accession>A0A3S3N904</accession>
<dbReference type="EMBL" id="QPKB01000001">
    <property type="protein sequence ID" value="RWR74974.1"/>
    <property type="molecule type" value="Genomic_DNA"/>
</dbReference>
<name>A0A3S3N904_9MAGN</name>
<dbReference type="Proteomes" id="UP000283530">
    <property type="component" value="Unassembled WGS sequence"/>
</dbReference>
<sequence>MRFVQLLYMELRINIDCNGCCRRIRRILLKMKELENHMIDKKQNRVCVYGVFDPAEIAIKIRKKVRRRVEIMDVQEFKQEH</sequence>
<dbReference type="Gene3D" id="3.30.70.100">
    <property type="match status" value="1"/>
</dbReference>
<dbReference type="AlphaFoldDB" id="A0A3S3N904"/>
<dbReference type="InterPro" id="IPR036163">
    <property type="entry name" value="HMA_dom_sf"/>
</dbReference>
<organism evidence="1 2">
    <name type="scientific">Cinnamomum micranthum f. kanehirae</name>
    <dbReference type="NCBI Taxonomy" id="337451"/>
    <lineage>
        <taxon>Eukaryota</taxon>
        <taxon>Viridiplantae</taxon>
        <taxon>Streptophyta</taxon>
        <taxon>Embryophyta</taxon>
        <taxon>Tracheophyta</taxon>
        <taxon>Spermatophyta</taxon>
        <taxon>Magnoliopsida</taxon>
        <taxon>Magnoliidae</taxon>
        <taxon>Laurales</taxon>
        <taxon>Lauraceae</taxon>
        <taxon>Cinnamomum</taxon>
    </lineage>
</organism>
<proteinExistence type="predicted"/>